<dbReference type="GeneID" id="7844558"/>
<dbReference type="PROSITE" id="PS50011">
    <property type="entry name" value="PROTEIN_KINASE_DOM"/>
    <property type="match status" value="1"/>
</dbReference>
<keyword evidence="3 5" id="KW-0067">ATP-binding</keyword>
<dbReference type="SUPFAM" id="SSF56112">
    <property type="entry name" value="Protein kinase-like (PK-like)"/>
    <property type="match status" value="1"/>
</dbReference>
<evidence type="ECO:0000256" key="2">
    <source>
        <dbReference type="ARBA" id="ARBA00022741"/>
    </source>
</evidence>
<sequence>MSDLKDTKINGKFLIGQKLGSGSFGDIYLATNTETKEIVAVKLEDSKSKHPQLLFEAKIMKALQDRVGIPKLYWFGQEAGCNVMVLDLLGPSLEDLFNLCKRKFSLKTTIMICDQMIQRVESVHYKSYIHRDIKPDNFLIGLGKKSNTIYVIDYGLGKKFRDSKTHQHIPYRENKNLTGTARYASINAHLGIEQSRRDDLEAIGYVLVYFLKGYLPWQGIKANNKQEKYNKIMEKKMSTPVEILCKGLPIEFSTYLNYCRSLRFEDKPDYLYLRKMFKELFYRENYEWDYIYDWCLPIGGEKITSYSNGKISITINTNPPSAQNPPVTLHINENVMSKGDDKFIKSEYMKDKLEQLQGLDSQDKNEAQQDNLRVDNNPIKDHKDEEGGHNNLSGENKNNVSNAPSEGNQYGAIDLGEVKVDLNQTPSQGAIDYGITPGYDLGGAYAPYGDYGNAFQTPQYEYNNTENNNISNQNIENDGKDTVFNMNN</sequence>
<feature type="compositionally biased region" description="Basic and acidic residues" evidence="7">
    <location>
        <begin position="378"/>
        <end position="388"/>
    </location>
</feature>
<dbReference type="InterPro" id="IPR000719">
    <property type="entry name" value="Prot_kinase_dom"/>
</dbReference>
<dbReference type="STRING" id="312017.Q24G69"/>
<dbReference type="EMBL" id="GG662641">
    <property type="protein sequence ID" value="EAS06784.2"/>
    <property type="molecule type" value="Genomic_DNA"/>
</dbReference>
<dbReference type="GO" id="GO:0005524">
    <property type="term" value="F:ATP binding"/>
    <property type="evidence" value="ECO:0007669"/>
    <property type="project" value="UniProtKB-UniRule"/>
</dbReference>
<dbReference type="OrthoDB" id="5800476at2759"/>
<keyword evidence="2 5" id="KW-0547">Nucleotide-binding</keyword>
<accession>Q24G69</accession>
<dbReference type="AlphaFoldDB" id="Q24G69"/>
<name>Q24G69_TETTS</name>
<dbReference type="InterPro" id="IPR008271">
    <property type="entry name" value="Ser/Thr_kinase_AS"/>
</dbReference>
<dbReference type="PROSITE" id="PS00108">
    <property type="entry name" value="PROTEIN_KINASE_ST"/>
    <property type="match status" value="1"/>
</dbReference>
<feature type="region of interest" description="Disordered" evidence="7">
    <location>
        <begin position="358"/>
        <end position="410"/>
    </location>
</feature>
<keyword evidence="9" id="KW-0418">Kinase</keyword>
<evidence type="ECO:0000256" key="4">
    <source>
        <dbReference type="ARBA" id="ARBA00023860"/>
    </source>
</evidence>
<organism evidence="9 10">
    <name type="scientific">Tetrahymena thermophila (strain SB210)</name>
    <dbReference type="NCBI Taxonomy" id="312017"/>
    <lineage>
        <taxon>Eukaryota</taxon>
        <taxon>Sar</taxon>
        <taxon>Alveolata</taxon>
        <taxon>Ciliophora</taxon>
        <taxon>Intramacronucleata</taxon>
        <taxon>Oligohymenophorea</taxon>
        <taxon>Hymenostomatida</taxon>
        <taxon>Tetrahymenina</taxon>
        <taxon>Tetrahymenidae</taxon>
        <taxon>Tetrahymena</taxon>
    </lineage>
</organism>
<dbReference type="InterPro" id="IPR017441">
    <property type="entry name" value="Protein_kinase_ATP_BS"/>
</dbReference>
<evidence type="ECO:0000256" key="7">
    <source>
        <dbReference type="SAM" id="MobiDB-lite"/>
    </source>
</evidence>
<keyword evidence="9" id="KW-0808">Transferase</keyword>
<dbReference type="GO" id="GO:0004674">
    <property type="term" value="F:protein serine/threonine kinase activity"/>
    <property type="evidence" value="ECO:0007669"/>
    <property type="project" value="UniProtKB-KW"/>
</dbReference>
<feature type="compositionally biased region" description="Polar residues" evidence="7">
    <location>
        <begin position="390"/>
        <end position="408"/>
    </location>
</feature>
<dbReference type="InterPro" id="IPR011009">
    <property type="entry name" value="Kinase-like_dom_sf"/>
</dbReference>
<evidence type="ECO:0000313" key="10">
    <source>
        <dbReference type="Proteomes" id="UP000009168"/>
    </source>
</evidence>
<dbReference type="InterPro" id="IPR050235">
    <property type="entry name" value="CK1_Ser-Thr_kinase"/>
</dbReference>
<evidence type="ECO:0000256" key="6">
    <source>
        <dbReference type="RuleBase" id="RU000304"/>
    </source>
</evidence>
<dbReference type="RefSeq" id="XP_001027026.2">
    <property type="nucleotide sequence ID" value="XM_001027026.3"/>
</dbReference>
<evidence type="ECO:0000256" key="5">
    <source>
        <dbReference type="PROSITE-ProRule" id="PRU10141"/>
    </source>
</evidence>
<dbReference type="FunFam" id="1.10.510.10:FF:000596">
    <property type="entry name" value="CK1 family protein kinase"/>
    <property type="match status" value="1"/>
</dbReference>
<evidence type="ECO:0000259" key="8">
    <source>
        <dbReference type="PROSITE" id="PS50011"/>
    </source>
</evidence>
<dbReference type="SMART" id="SM00220">
    <property type="entry name" value="S_TKc"/>
    <property type="match status" value="1"/>
</dbReference>
<dbReference type="EC" id="2.7.11.1" evidence="1"/>
<dbReference type="Proteomes" id="UP000009168">
    <property type="component" value="Unassembled WGS sequence"/>
</dbReference>
<dbReference type="Pfam" id="PF00069">
    <property type="entry name" value="Pkinase"/>
    <property type="match status" value="1"/>
</dbReference>
<evidence type="ECO:0000256" key="1">
    <source>
        <dbReference type="ARBA" id="ARBA00012513"/>
    </source>
</evidence>
<evidence type="ECO:0000256" key="3">
    <source>
        <dbReference type="ARBA" id="ARBA00022840"/>
    </source>
</evidence>
<feature type="binding site" evidence="5">
    <location>
        <position position="42"/>
    </location>
    <ligand>
        <name>ATP</name>
        <dbReference type="ChEBI" id="CHEBI:30616"/>
    </ligand>
</feature>
<feature type="domain" description="Protein kinase" evidence="8">
    <location>
        <begin position="13"/>
        <end position="282"/>
    </location>
</feature>
<reference evidence="10" key="1">
    <citation type="journal article" date="2006" name="PLoS Biol.">
        <title>Macronuclear genome sequence of the ciliate Tetrahymena thermophila, a model eukaryote.</title>
        <authorList>
            <person name="Eisen J.A."/>
            <person name="Coyne R.S."/>
            <person name="Wu M."/>
            <person name="Wu D."/>
            <person name="Thiagarajan M."/>
            <person name="Wortman J.R."/>
            <person name="Badger J.H."/>
            <person name="Ren Q."/>
            <person name="Amedeo P."/>
            <person name="Jones K.M."/>
            <person name="Tallon L.J."/>
            <person name="Delcher A.L."/>
            <person name="Salzberg S.L."/>
            <person name="Silva J.C."/>
            <person name="Haas B.J."/>
            <person name="Majoros W.H."/>
            <person name="Farzad M."/>
            <person name="Carlton J.M."/>
            <person name="Smith R.K. Jr."/>
            <person name="Garg J."/>
            <person name="Pearlman R.E."/>
            <person name="Karrer K.M."/>
            <person name="Sun L."/>
            <person name="Manning G."/>
            <person name="Elde N.C."/>
            <person name="Turkewitz A.P."/>
            <person name="Asai D.J."/>
            <person name="Wilkes D.E."/>
            <person name="Wang Y."/>
            <person name="Cai H."/>
            <person name="Collins K."/>
            <person name="Stewart B.A."/>
            <person name="Lee S.R."/>
            <person name="Wilamowska K."/>
            <person name="Weinberg Z."/>
            <person name="Ruzzo W.L."/>
            <person name="Wloga D."/>
            <person name="Gaertig J."/>
            <person name="Frankel J."/>
            <person name="Tsao C.-C."/>
            <person name="Gorovsky M.A."/>
            <person name="Keeling P.J."/>
            <person name="Waller R.F."/>
            <person name="Patron N.J."/>
            <person name="Cherry J.M."/>
            <person name="Stover N.A."/>
            <person name="Krieger C.J."/>
            <person name="del Toro C."/>
            <person name="Ryder H.F."/>
            <person name="Williamson S.C."/>
            <person name="Barbeau R.A."/>
            <person name="Hamilton E.P."/>
            <person name="Orias E."/>
        </authorList>
    </citation>
    <scope>NUCLEOTIDE SEQUENCE [LARGE SCALE GENOMIC DNA]</scope>
    <source>
        <strain evidence="10">SB210</strain>
    </source>
</reference>
<dbReference type="PROSITE" id="PS00107">
    <property type="entry name" value="PROTEIN_KINASE_ATP"/>
    <property type="match status" value="1"/>
</dbReference>
<dbReference type="eggNOG" id="KOG1164">
    <property type="taxonomic scope" value="Eukaryota"/>
</dbReference>
<dbReference type="InParanoid" id="Q24G69"/>
<dbReference type="PANTHER" id="PTHR11909">
    <property type="entry name" value="CASEIN KINASE-RELATED"/>
    <property type="match status" value="1"/>
</dbReference>
<comment type="similarity">
    <text evidence="6">Belongs to the protein kinase superfamily.</text>
</comment>
<dbReference type="HOGENOM" id="CLU_019279_2_7_1"/>
<proteinExistence type="inferred from homology"/>
<dbReference type="KEGG" id="tet:TTHERM_01213960"/>
<gene>
    <name evidence="9" type="ORF">TTHERM_01213960</name>
</gene>
<evidence type="ECO:0000313" key="9">
    <source>
        <dbReference type="EMBL" id="EAS06784.2"/>
    </source>
</evidence>
<dbReference type="Gene3D" id="1.10.510.10">
    <property type="entry name" value="Transferase(Phosphotransferase) domain 1"/>
    <property type="match status" value="1"/>
</dbReference>
<keyword evidence="6" id="KW-0723">Serine/threonine-protein kinase</keyword>
<keyword evidence="10" id="KW-1185">Reference proteome</keyword>
<protein>
    <recommendedName>
        <fullName evidence="4">Casein kinase I</fullName>
        <ecNumber evidence="1">2.7.11.1</ecNumber>
    </recommendedName>
</protein>